<proteinExistence type="predicted"/>
<accession>A0A1H3HXP2</accession>
<gene>
    <name evidence="1" type="ORF">SAMN05421643_10596</name>
</gene>
<evidence type="ECO:0000313" key="2">
    <source>
        <dbReference type="Proteomes" id="UP000199035"/>
    </source>
</evidence>
<keyword evidence="2" id="KW-1185">Reference proteome</keyword>
<organism evidence="1 2">
    <name type="scientific">Acinetobacter kyonggiensis</name>
    <dbReference type="NCBI Taxonomy" id="595670"/>
    <lineage>
        <taxon>Bacteria</taxon>
        <taxon>Pseudomonadati</taxon>
        <taxon>Pseudomonadota</taxon>
        <taxon>Gammaproteobacteria</taxon>
        <taxon>Moraxellales</taxon>
        <taxon>Moraxellaceae</taxon>
        <taxon>Acinetobacter</taxon>
    </lineage>
</organism>
<dbReference type="AlphaFoldDB" id="A0A1H3HXP2"/>
<protein>
    <submittedName>
        <fullName evidence="1">Uncharacterized protein</fullName>
    </submittedName>
</protein>
<reference evidence="2" key="1">
    <citation type="submission" date="2016-10" db="EMBL/GenBank/DDBJ databases">
        <authorList>
            <person name="Varghese N."/>
            <person name="Submissions S."/>
        </authorList>
    </citation>
    <scope>NUCLEOTIDE SEQUENCE [LARGE SCALE GENOMIC DNA]</scope>
    <source>
        <strain evidence="2">ANC 5109</strain>
    </source>
</reference>
<evidence type="ECO:0000313" key="1">
    <source>
        <dbReference type="EMBL" id="SDY20243.1"/>
    </source>
</evidence>
<dbReference type="EMBL" id="FNPK01000005">
    <property type="protein sequence ID" value="SDY20243.1"/>
    <property type="molecule type" value="Genomic_DNA"/>
</dbReference>
<sequence>MIRYSNTPNMNDTYKYLYTHISIFGSLPTHKVFISHTSNKSKLIFADNTFMYGLVSNWALKNSDFASDKVTWIEEPKSYLENEKKKLVLYKSSHPLFITESEIR</sequence>
<name>A0A1H3HXP2_9GAMM</name>
<dbReference type="Proteomes" id="UP000199035">
    <property type="component" value="Unassembled WGS sequence"/>
</dbReference>